<evidence type="ECO:0000259" key="5">
    <source>
        <dbReference type="Pfam" id="PF01420"/>
    </source>
</evidence>
<evidence type="ECO:0000313" key="7">
    <source>
        <dbReference type="Proteomes" id="UP000823521"/>
    </source>
</evidence>
<keyword evidence="7" id="KW-1185">Reference proteome</keyword>
<comment type="similarity">
    <text evidence="1">Belongs to the type-I restriction system S methylase family.</text>
</comment>
<keyword evidence="6" id="KW-0540">Nuclease</keyword>
<accession>A0ABS3VZQ4</accession>
<gene>
    <name evidence="6" type="ORF">GSF22_29040</name>
</gene>
<keyword evidence="3" id="KW-0238">DNA-binding</keyword>
<dbReference type="InterPro" id="IPR000055">
    <property type="entry name" value="Restrct_endonuc_typeI_TRD"/>
</dbReference>
<reference evidence="6 7" key="1">
    <citation type="submission" date="2019-12" db="EMBL/GenBank/DDBJ databases">
        <title>Whole genome sequencing of endophytic Actinobacterium Micromonospora sp. MPMI6T.</title>
        <authorList>
            <person name="Evv R."/>
            <person name="Podile A.R."/>
        </authorList>
    </citation>
    <scope>NUCLEOTIDE SEQUENCE [LARGE SCALE GENOMIC DNA]</scope>
    <source>
        <strain evidence="6 7">MPMI6</strain>
    </source>
</reference>
<evidence type="ECO:0000256" key="2">
    <source>
        <dbReference type="ARBA" id="ARBA00022747"/>
    </source>
</evidence>
<protein>
    <submittedName>
        <fullName evidence="6">Restriction endonuclease subunit S</fullName>
    </submittedName>
</protein>
<dbReference type="PANTHER" id="PTHR43140:SF1">
    <property type="entry name" value="TYPE I RESTRICTION ENZYME ECOKI SPECIFICITY SUBUNIT"/>
    <property type="match status" value="1"/>
</dbReference>
<dbReference type="SUPFAM" id="SSF116734">
    <property type="entry name" value="DNA methylase specificity domain"/>
    <property type="match status" value="2"/>
</dbReference>
<dbReference type="CDD" id="cd17261">
    <property type="entry name" value="RMtype1_S_EcoKI-TRD2-CR2_like"/>
    <property type="match status" value="1"/>
</dbReference>
<name>A0ABS3VZQ4_MICEH</name>
<organism evidence="6 7">
    <name type="scientific">Micromonospora echinofusca</name>
    <dbReference type="NCBI Taxonomy" id="47858"/>
    <lineage>
        <taxon>Bacteria</taxon>
        <taxon>Bacillati</taxon>
        <taxon>Actinomycetota</taxon>
        <taxon>Actinomycetes</taxon>
        <taxon>Micromonosporales</taxon>
        <taxon>Micromonosporaceae</taxon>
        <taxon>Micromonospora</taxon>
    </lineage>
</organism>
<keyword evidence="6" id="KW-0255">Endonuclease</keyword>
<dbReference type="Proteomes" id="UP000823521">
    <property type="component" value="Unassembled WGS sequence"/>
</dbReference>
<comment type="subunit">
    <text evidence="4">The methyltransferase is composed of M and S polypeptides.</text>
</comment>
<evidence type="ECO:0000313" key="6">
    <source>
        <dbReference type="EMBL" id="MBO4210009.1"/>
    </source>
</evidence>
<evidence type="ECO:0000256" key="1">
    <source>
        <dbReference type="ARBA" id="ARBA00010923"/>
    </source>
</evidence>
<comment type="caution">
    <text evidence="6">The sequence shown here is derived from an EMBL/GenBank/DDBJ whole genome shotgun (WGS) entry which is preliminary data.</text>
</comment>
<sequence>MKSAFEAVPAGWRVTRVDRVASVHARIGWKALTAAEYQEDGYAFLATPNIKSPEIDFKNVNYISEFRYEESPELKLAEGDVLLAKDGSTLGIANVVRSVPRPATINGSIAILRPRGIEPRFLRYVLASSIIQGLINSVKDGMGVPHLFQWDIKRLPVPLPPPTEQRRIANFLDAESAHIDHLVGLQNSVRQKLDERDRASRDTLAERLASRVGELPFRRFVTRIEQGASPQCEAVPRQGINEWGVLKLSAVKGGYFDSAENKRLPDEVEPVKAYEVRAGDLLVTRANTPNLVGDVAVATGDVSRLLLPDLIYRVRLAAGIRADYIVQIALSSRVRIQIESAARGTSQSMVKLRGEDIKEWPIPRATLTEQDNFVREVARGAEATGRLRAVIDRQLGLLSERRQALITAAVTGQIDVSTASGRGIEG</sequence>
<keyword evidence="6" id="KW-0378">Hydrolase</keyword>
<dbReference type="GO" id="GO:0004519">
    <property type="term" value="F:endonuclease activity"/>
    <property type="evidence" value="ECO:0007669"/>
    <property type="project" value="UniProtKB-KW"/>
</dbReference>
<dbReference type="PANTHER" id="PTHR43140">
    <property type="entry name" value="TYPE-1 RESTRICTION ENZYME ECOKI SPECIFICITY PROTEIN"/>
    <property type="match status" value="1"/>
</dbReference>
<dbReference type="EMBL" id="WVUH01000388">
    <property type="protein sequence ID" value="MBO4210009.1"/>
    <property type="molecule type" value="Genomic_DNA"/>
</dbReference>
<dbReference type="InterPro" id="IPR051212">
    <property type="entry name" value="Type-I_RE_S_subunit"/>
</dbReference>
<keyword evidence="2" id="KW-0680">Restriction system</keyword>
<dbReference type="Pfam" id="PF01420">
    <property type="entry name" value="Methylase_S"/>
    <property type="match status" value="1"/>
</dbReference>
<evidence type="ECO:0000256" key="4">
    <source>
        <dbReference type="ARBA" id="ARBA00038652"/>
    </source>
</evidence>
<evidence type="ECO:0000256" key="3">
    <source>
        <dbReference type="ARBA" id="ARBA00023125"/>
    </source>
</evidence>
<dbReference type="Gene3D" id="3.90.220.20">
    <property type="entry name" value="DNA methylase specificity domains"/>
    <property type="match status" value="2"/>
</dbReference>
<proteinExistence type="inferred from homology"/>
<dbReference type="InterPro" id="IPR044946">
    <property type="entry name" value="Restrct_endonuc_typeI_TRD_sf"/>
</dbReference>
<feature type="domain" description="Type I restriction modification DNA specificity" evidence="5">
    <location>
        <begin position="43"/>
        <end position="179"/>
    </location>
</feature>
<dbReference type="RefSeq" id="WP_208817123.1">
    <property type="nucleotide sequence ID" value="NZ_WVUH01000388.1"/>
</dbReference>